<dbReference type="GO" id="GO:0005886">
    <property type="term" value="C:plasma membrane"/>
    <property type="evidence" value="ECO:0007669"/>
    <property type="project" value="UniProtKB-SubCell"/>
</dbReference>
<feature type="domain" description="Band 7" evidence="7">
    <location>
        <begin position="43"/>
        <end position="190"/>
    </location>
</feature>
<comment type="subcellular location">
    <subcellularLocation>
        <location evidence="1">Cell membrane</location>
    </subcellularLocation>
</comment>
<dbReference type="EMBL" id="UINC01005512">
    <property type="protein sequence ID" value="SVA21801.1"/>
    <property type="molecule type" value="Genomic_DNA"/>
</dbReference>
<keyword evidence="6" id="KW-0812">Transmembrane</keyword>
<sequence length="586" mass="65155">MIDSLLEIMMENMGNLVLIFLILFLILLVLFSKFYQRSSKDVAFVRTGMGGEKIVLTSGAMAIPIIHQVTPVNMNTLRLNVERSNDKGLITLDKMRIDIQSAFYVRVKGDKDGVALAAQTLGARTLNPQSIQELLEGKFVDAIRSVAASMSLEEIHSEGREFTDRVAKLVDDVVTKNGLELESVSLSSMDQTDKQYLDPSNTFDAEGLIKVTRETEESRRTRNEIEKNADLKIAQTNLDVEKKNLNIKLESEYARLQTDLDVTTKQTEQTAKITIIKAIKQKEASEVEIAQKEETEKNQLASEKTIKQERTLTEKAIRNAEIEKAKVLEKTEIDRSKEIKIAEKNKEIDLLKKEQEVVQARDETSKIEVQAVEAEEEVSRRREVAIAEKEKAVSLIRALRTAEEKAVAITGSADSEKLAAADLAEARKITSDAEANAIREELTARAEGQQRINESANILSDEQISMQVKLKIVDQLPDIISESVKPMQNIKDIKIIDVNGLAIDGSKRIDTAKSEGSVTNGDVQERDLVDRAVTGALRYRAQAPVLDSLLKEVGLISGDESLEDLATGKSFETLKKTGTSKKKSED</sequence>
<keyword evidence="4 6" id="KW-0472">Membrane</keyword>
<reference evidence="9" key="1">
    <citation type="submission" date="2018-05" db="EMBL/GenBank/DDBJ databases">
        <authorList>
            <person name="Lanie J.A."/>
            <person name="Ng W.-L."/>
            <person name="Kazmierczak K.M."/>
            <person name="Andrzejewski T.M."/>
            <person name="Davidsen T.M."/>
            <person name="Wayne K.J."/>
            <person name="Tettelin H."/>
            <person name="Glass J.I."/>
            <person name="Rusch D."/>
            <person name="Podicherti R."/>
            <person name="Tsui H.-C.T."/>
            <person name="Winkler M.E."/>
        </authorList>
    </citation>
    <scope>NUCLEOTIDE SEQUENCE</scope>
</reference>
<accession>A0A381U219</accession>
<evidence type="ECO:0000256" key="3">
    <source>
        <dbReference type="ARBA" id="ARBA00022475"/>
    </source>
</evidence>
<evidence type="ECO:0008006" key="10">
    <source>
        <dbReference type="Google" id="ProtNLM"/>
    </source>
</evidence>
<evidence type="ECO:0000256" key="2">
    <source>
        <dbReference type="ARBA" id="ARBA00007161"/>
    </source>
</evidence>
<feature type="coiled-coil region" evidence="5">
    <location>
        <begin position="341"/>
        <end position="377"/>
    </location>
</feature>
<dbReference type="PANTHER" id="PTHR13806:SF31">
    <property type="entry name" value="FLOTILLIN-LIKE PROTEIN 1-RELATED"/>
    <property type="match status" value="1"/>
</dbReference>
<keyword evidence="6" id="KW-1133">Transmembrane helix</keyword>
<evidence type="ECO:0000259" key="7">
    <source>
        <dbReference type="Pfam" id="PF01145"/>
    </source>
</evidence>
<dbReference type="InterPro" id="IPR027705">
    <property type="entry name" value="Flotillin_fam"/>
</dbReference>
<evidence type="ECO:0000259" key="8">
    <source>
        <dbReference type="Pfam" id="PF15975"/>
    </source>
</evidence>
<dbReference type="CDD" id="cd03399">
    <property type="entry name" value="SPFH_flotillin"/>
    <property type="match status" value="1"/>
</dbReference>
<dbReference type="SUPFAM" id="SSF117892">
    <property type="entry name" value="Band 7/SPFH domain"/>
    <property type="match status" value="1"/>
</dbReference>
<evidence type="ECO:0000256" key="4">
    <source>
        <dbReference type="ARBA" id="ARBA00023136"/>
    </source>
</evidence>
<dbReference type="Pfam" id="PF15975">
    <property type="entry name" value="Flot"/>
    <property type="match status" value="1"/>
</dbReference>
<comment type="similarity">
    <text evidence="2">Belongs to the band 7/mec-2 family. Flotillin subfamily.</text>
</comment>
<evidence type="ECO:0000256" key="6">
    <source>
        <dbReference type="SAM" id="Phobius"/>
    </source>
</evidence>
<evidence type="ECO:0000256" key="1">
    <source>
        <dbReference type="ARBA" id="ARBA00004236"/>
    </source>
</evidence>
<dbReference type="Pfam" id="PF01145">
    <property type="entry name" value="Band_7"/>
    <property type="match status" value="1"/>
</dbReference>
<proteinExistence type="inferred from homology"/>
<feature type="domain" description="Flotillin C-terminal" evidence="8">
    <location>
        <begin position="424"/>
        <end position="555"/>
    </location>
</feature>
<organism evidence="9">
    <name type="scientific">marine metagenome</name>
    <dbReference type="NCBI Taxonomy" id="408172"/>
    <lineage>
        <taxon>unclassified sequences</taxon>
        <taxon>metagenomes</taxon>
        <taxon>ecological metagenomes</taxon>
    </lineage>
</organism>
<dbReference type="AlphaFoldDB" id="A0A381U219"/>
<name>A0A381U219_9ZZZZ</name>
<keyword evidence="3" id="KW-1003">Cell membrane</keyword>
<gene>
    <name evidence="9" type="ORF">METZ01_LOCUS74655</name>
</gene>
<dbReference type="Gene3D" id="3.30.479.30">
    <property type="entry name" value="Band 7 domain"/>
    <property type="match status" value="1"/>
</dbReference>
<dbReference type="InterPro" id="IPR031905">
    <property type="entry name" value="Flotillin_C"/>
</dbReference>
<dbReference type="InterPro" id="IPR001107">
    <property type="entry name" value="Band_7"/>
</dbReference>
<dbReference type="InterPro" id="IPR036013">
    <property type="entry name" value="Band_7/SPFH_dom_sf"/>
</dbReference>
<feature type="transmembrane region" description="Helical" evidence="6">
    <location>
        <begin position="12"/>
        <end position="31"/>
    </location>
</feature>
<dbReference type="PANTHER" id="PTHR13806">
    <property type="entry name" value="FLOTILLIN-RELATED"/>
    <property type="match status" value="1"/>
</dbReference>
<evidence type="ECO:0000256" key="5">
    <source>
        <dbReference type="SAM" id="Coils"/>
    </source>
</evidence>
<evidence type="ECO:0000313" key="9">
    <source>
        <dbReference type="EMBL" id="SVA21801.1"/>
    </source>
</evidence>
<protein>
    <recommendedName>
        <fullName evidence="10">Band 7 domain-containing protein</fullName>
    </recommendedName>
</protein>
<keyword evidence="5" id="KW-0175">Coiled coil</keyword>